<organism evidence="1 2">
    <name type="scientific">Cupriavidus neocaledonicus</name>
    <dbReference type="NCBI Taxonomy" id="1040979"/>
    <lineage>
        <taxon>Bacteria</taxon>
        <taxon>Pseudomonadati</taxon>
        <taxon>Pseudomonadota</taxon>
        <taxon>Betaproteobacteria</taxon>
        <taxon>Burkholderiales</taxon>
        <taxon>Burkholderiaceae</taxon>
        <taxon>Cupriavidus</taxon>
    </lineage>
</organism>
<accession>A0A375H938</accession>
<protein>
    <submittedName>
        <fullName evidence="1">Uncharacterized protein</fullName>
    </submittedName>
</protein>
<gene>
    <name evidence="1" type="ORF">CBM2607_11709</name>
</gene>
<dbReference type="PROSITE" id="PS51257">
    <property type="entry name" value="PROKAR_LIPOPROTEIN"/>
    <property type="match status" value="1"/>
</dbReference>
<dbReference type="EMBL" id="LT984806">
    <property type="protein sequence ID" value="SPD46769.1"/>
    <property type="molecule type" value="Genomic_DNA"/>
</dbReference>
<sequence>MSRSICRIVMVMAPAGMTGCRALEAAKLTPAKLGHLNLARTGHYRLAATCAFRIMYIMSNRGRLWLALQKALGAIQARPDGLQVQHLSLSAPTQKCARSRRISTKRAAWSAFYISCTPFCNRSTSLHSVHAFLPATRLPSVRKSMEKFPADRWQTMIAFDRKCLVG</sequence>
<dbReference type="AlphaFoldDB" id="A0A375H938"/>
<evidence type="ECO:0000313" key="1">
    <source>
        <dbReference type="EMBL" id="SPD46769.1"/>
    </source>
</evidence>
<name>A0A375H938_9BURK</name>
<reference evidence="1 2" key="1">
    <citation type="submission" date="2018-01" db="EMBL/GenBank/DDBJ databases">
        <authorList>
            <person name="Clerissi C."/>
        </authorList>
    </citation>
    <scope>NUCLEOTIDE SEQUENCE [LARGE SCALE GENOMIC DNA]</scope>
    <source>
        <strain evidence="1">Cupriavidus taiwanensis STM 6160</strain>
    </source>
</reference>
<dbReference type="Proteomes" id="UP000255168">
    <property type="component" value="Chromosome I"/>
</dbReference>
<proteinExistence type="predicted"/>
<evidence type="ECO:0000313" key="2">
    <source>
        <dbReference type="Proteomes" id="UP000255168"/>
    </source>
</evidence>